<protein>
    <submittedName>
        <fullName evidence="1">Uncharacterized protein</fullName>
    </submittedName>
</protein>
<reference evidence="1" key="1">
    <citation type="submission" date="2018-05" db="EMBL/GenBank/DDBJ databases">
        <authorList>
            <person name="Lanie J.A."/>
            <person name="Ng W.-L."/>
            <person name="Kazmierczak K.M."/>
            <person name="Andrzejewski T.M."/>
            <person name="Davidsen T.M."/>
            <person name="Wayne K.J."/>
            <person name="Tettelin H."/>
            <person name="Glass J.I."/>
            <person name="Rusch D."/>
            <person name="Podicherti R."/>
            <person name="Tsui H.-C.T."/>
            <person name="Winkler M.E."/>
        </authorList>
    </citation>
    <scope>NUCLEOTIDE SEQUENCE</scope>
</reference>
<gene>
    <name evidence="1" type="ORF">METZ01_LOCUS323295</name>
</gene>
<proteinExistence type="predicted"/>
<sequence>MRIGLCVAALVLSGLVANATAELRLFSIPGDQTWGDIKQSEISENTFIELIDLERSADGIGPITPARMVPVPDISPTLTADELDAATDSILFIFSTHVAR</sequence>
<name>A0A382PEX2_9ZZZZ</name>
<accession>A0A382PEX2</accession>
<organism evidence="1">
    <name type="scientific">marine metagenome</name>
    <dbReference type="NCBI Taxonomy" id="408172"/>
    <lineage>
        <taxon>unclassified sequences</taxon>
        <taxon>metagenomes</taxon>
        <taxon>ecological metagenomes</taxon>
    </lineage>
</organism>
<dbReference type="EMBL" id="UINC01106054">
    <property type="protein sequence ID" value="SVC70441.1"/>
    <property type="molecule type" value="Genomic_DNA"/>
</dbReference>
<evidence type="ECO:0000313" key="1">
    <source>
        <dbReference type="EMBL" id="SVC70441.1"/>
    </source>
</evidence>
<feature type="non-terminal residue" evidence="1">
    <location>
        <position position="100"/>
    </location>
</feature>
<dbReference type="AlphaFoldDB" id="A0A382PEX2"/>